<evidence type="ECO:0000313" key="2">
    <source>
        <dbReference type="EMBL" id="KAK3491118.1"/>
    </source>
</evidence>
<proteinExistence type="predicted"/>
<dbReference type="GeneID" id="87870636"/>
<sequence>MDSTRGSRRVKNETKSCPRAEQSHIGSTRPRGLERESQEGLRGDRGKRWKGVKQKRGYCQHCQQAHHRETRSMCGKETTDNRGMSLIPGGLAGGRKWFLRNPPSLYGMKHRSHFPLARLTAPILEAGGEGASRFVCFASTQALIVDKVAFSPTISRLVFGPVPPN</sequence>
<gene>
    <name evidence="2" type="ORF">B0T23DRAFT_177136</name>
</gene>
<organism evidence="2 3">
    <name type="scientific">Neurospora hispaniola</name>
    <dbReference type="NCBI Taxonomy" id="588809"/>
    <lineage>
        <taxon>Eukaryota</taxon>
        <taxon>Fungi</taxon>
        <taxon>Dikarya</taxon>
        <taxon>Ascomycota</taxon>
        <taxon>Pezizomycotina</taxon>
        <taxon>Sordariomycetes</taxon>
        <taxon>Sordariomycetidae</taxon>
        <taxon>Sordariales</taxon>
        <taxon>Sordariaceae</taxon>
        <taxon>Neurospora</taxon>
    </lineage>
</organism>
<dbReference type="Proteomes" id="UP001285908">
    <property type="component" value="Unassembled WGS sequence"/>
</dbReference>
<feature type="compositionally biased region" description="Basic and acidic residues" evidence="1">
    <location>
        <begin position="31"/>
        <end position="46"/>
    </location>
</feature>
<evidence type="ECO:0000313" key="3">
    <source>
        <dbReference type="Proteomes" id="UP001285908"/>
    </source>
</evidence>
<evidence type="ECO:0000256" key="1">
    <source>
        <dbReference type="SAM" id="MobiDB-lite"/>
    </source>
</evidence>
<dbReference type="EMBL" id="JAULSX010000005">
    <property type="protein sequence ID" value="KAK3491118.1"/>
    <property type="molecule type" value="Genomic_DNA"/>
</dbReference>
<comment type="caution">
    <text evidence="2">The sequence shown here is derived from an EMBL/GenBank/DDBJ whole genome shotgun (WGS) entry which is preliminary data.</text>
</comment>
<dbReference type="AlphaFoldDB" id="A0AAJ0I6P5"/>
<keyword evidence="3" id="KW-1185">Reference proteome</keyword>
<feature type="region of interest" description="Disordered" evidence="1">
    <location>
        <begin position="1"/>
        <end position="52"/>
    </location>
</feature>
<feature type="compositionally biased region" description="Basic and acidic residues" evidence="1">
    <location>
        <begin position="10"/>
        <end position="22"/>
    </location>
</feature>
<dbReference type="RefSeq" id="XP_062692301.1">
    <property type="nucleotide sequence ID" value="XM_062833014.1"/>
</dbReference>
<protein>
    <submittedName>
        <fullName evidence="2">Uncharacterized protein</fullName>
    </submittedName>
</protein>
<name>A0AAJ0I6P5_9PEZI</name>
<reference evidence="2 3" key="1">
    <citation type="journal article" date="2023" name="Mol. Phylogenet. Evol.">
        <title>Genome-scale phylogeny and comparative genomics of the fungal order Sordariales.</title>
        <authorList>
            <person name="Hensen N."/>
            <person name="Bonometti L."/>
            <person name="Westerberg I."/>
            <person name="Brannstrom I.O."/>
            <person name="Guillou S."/>
            <person name="Cros-Aarteil S."/>
            <person name="Calhoun S."/>
            <person name="Haridas S."/>
            <person name="Kuo A."/>
            <person name="Mondo S."/>
            <person name="Pangilinan J."/>
            <person name="Riley R."/>
            <person name="LaButti K."/>
            <person name="Andreopoulos B."/>
            <person name="Lipzen A."/>
            <person name="Chen C."/>
            <person name="Yan M."/>
            <person name="Daum C."/>
            <person name="Ng V."/>
            <person name="Clum A."/>
            <person name="Steindorff A."/>
            <person name="Ohm R.A."/>
            <person name="Martin F."/>
            <person name="Silar P."/>
            <person name="Natvig D.O."/>
            <person name="Lalanne C."/>
            <person name="Gautier V."/>
            <person name="Ament-Velasquez S.L."/>
            <person name="Kruys A."/>
            <person name="Hutchinson M.I."/>
            <person name="Powell A.J."/>
            <person name="Barry K."/>
            <person name="Miller A.N."/>
            <person name="Grigoriev I.V."/>
            <person name="Debuchy R."/>
            <person name="Gladieux P."/>
            <person name="Hiltunen Thoren M."/>
            <person name="Johannesson H."/>
        </authorList>
    </citation>
    <scope>NUCLEOTIDE SEQUENCE [LARGE SCALE GENOMIC DNA]</scope>
    <source>
        <strain evidence="2 3">FGSC 10403</strain>
    </source>
</reference>
<accession>A0AAJ0I6P5</accession>